<proteinExistence type="predicted"/>
<dbReference type="AlphaFoldDB" id="A0A4Z1NPQ5"/>
<accession>A0A4Z1NPQ5</accession>
<evidence type="ECO:0000256" key="1">
    <source>
        <dbReference type="SAM" id="MobiDB-lite"/>
    </source>
</evidence>
<evidence type="ECO:0000256" key="2">
    <source>
        <dbReference type="SAM" id="SignalP"/>
    </source>
</evidence>
<gene>
    <name evidence="3" type="ORF">E6O75_ATG10425</name>
</gene>
<keyword evidence="4" id="KW-1185">Reference proteome</keyword>
<feature type="compositionally biased region" description="Polar residues" evidence="1">
    <location>
        <begin position="78"/>
        <end position="88"/>
    </location>
</feature>
<sequence>MADELACGWCWWWWWWWWWCGGVGGGGVGGGGVGGGVAVVAVVAGVVVVAAPSSSYCVQYCVRYLWVQGLIVKPPLGSSETPPSTSGYHNGPRDNRQPGLRGTARSQGQLGLRDSWVSGTAGSQGQLGLRGTSRSQKQRVPGREDRLHLEEPGDQTGTSAKISAT</sequence>
<feature type="signal peptide" evidence="2">
    <location>
        <begin position="1"/>
        <end position="25"/>
    </location>
</feature>
<organism evidence="3 4">
    <name type="scientific">Venturia nashicola</name>
    <dbReference type="NCBI Taxonomy" id="86259"/>
    <lineage>
        <taxon>Eukaryota</taxon>
        <taxon>Fungi</taxon>
        <taxon>Dikarya</taxon>
        <taxon>Ascomycota</taxon>
        <taxon>Pezizomycotina</taxon>
        <taxon>Dothideomycetes</taxon>
        <taxon>Pleosporomycetidae</taxon>
        <taxon>Venturiales</taxon>
        <taxon>Venturiaceae</taxon>
        <taxon>Venturia</taxon>
    </lineage>
</organism>
<comment type="caution">
    <text evidence="3">The sequence shown here is derived from an EMBL/GenBank/DDBJ whole genome shotgun (WGS) entry which is preliminary data.</text>
</comment>
<feature type="compositionally biased region" description="Polar residues" evidence="1">
    <location>
        <begin position="117"/>
        <end position="126"/>
    </location>
</feature>
<reference evidence="3 4" key="1">
    <citation type="submission" date="2019-04" db="EMBL/GenBank/DDBJ databases">
        <title>High contiguity whole genome sequence and gene annotation resource for two Venturia nashicola isolates.</title>
        <authorList>
            <person name="Prokchorchik M."/>
            <person name="Won K."/>
            <person name="Lee Y."/>
            <person name="Choi E.D."/>
            <person name="Segonzac C."/>
            <person name="Sohn K.H."/>
        </authorList>
    </citation>
    <scope>NUCLEOTIDE SEQUENCE [LARGE SCALE GENOMIC DNA]</scope>
    <source>
        <strain evidence="3 4">PRI2</strain>
    </source>
</reference>
<name>A0A4Z1NPQ5_9PEZI</name>
<dbReference type="EMBL" id="SNSC02000015">
    <property type="protein sequence ID" value="TID17780.1"/>
    <property type="molecule type" value="Genomic_DNA"/>
</dbReference>
<protein>
    <recommendedName>
        <fullName evidence="5">Secreted protein</fullName>
    </recommendedName>
</protein>
<feature type="compositionally biased region" description="Polar residues" evidence="1">
    <location>
        <begin position="155"/>
        <end position="165"/>
    </location>
</feature>
<keyword evidence="2" id="KW-0732">Signal</keyword>
<feature type="compositionally biased region" description="Basic and acidic residues" evidence="1">
    <location>
        <begin position="141"/>
        <end position="151"/>
    </location>
</feature>
<feature type="region of interest" description="Disordered" evidence="1">
    <location>
        <begin position="76"/>
        <end position="165"/>
    </location>
</feature>
<evidence type="ECO:0008006" key="5">
    <source>
        <dbReference type="Google" id="ProtNLM"/>
    </source>
</evidence>
<evidence type="ECO:0000313" key="4">
    <source>
        <dbReference type="Proteomes" id="UP000298493"/>
    </source>
</evidence>
<dbReference type="Proteomes" id="UP000298493">
    <property type="component" value="Unassembled WGS sequence"/>
</dbReference>
<evidence type="ECO:0000313" key="3">
    <source>
        <dbReference type="EMBL" id="TID17780.1"/>
    </source>
</evidence>
<feature type="chain" id="PRO_5021408677" description="Secreted protein" evidence="2">
    <location>
        <begin position="26"/>
        <end position="165"/>
    </location>
</feature>